<keyword evidence="4" id="KW-1185">Reference proteome</keyword>
<reference evidence="4" key="1">
    <citation type="submission" date="2012-01" db="EMBL/GenBank/DDBJ databases">
        <authorList>
            <person name="Walter R."/>
            <person name="Schartl M."/>
            <person name="Warren W."/>
        </authorList>
    </citation>
    <scope>NUCLEOTIDE SEQUENCE [LARGE SCALE GENOMIC DNA]</scope>
    <source>
        <strain evidence="4">JP 163 A</strain>
    </source>
</reference>
<dbReference type="GO" id="GO:0010457">
    <property type="term" value="P:centriole-centriole cohesion"/>
    <property type="evidence" value="ECO:0007669"/>
    <property type="project" value="TreeGrafter"/>
</dbReference>
<evidence type="ECO:0000313" key="4">
    <source>
        <dbReference type="Proteomes" id="UP000002852"/>
    </source>
</evidence>
<dbReference type="PANTHER" id="PTHR31691">
    <property type="entry name" value="ROTATIN"/>
    <property type="match status" value="1"/>
</dbReference>
<organism evidence="3 4">
    <name type="scientific">Xiphophorus maculatus</name>
    <name type="common">Southern platyfish</name>
    <name type="synonym">Platypoecilus maculatus</name>
    <dbReference type="NCBI Taxonomy" id="8083"/>
    <lineage>
        <taxon>Eukaryota</taxon>
        <taxon>Metazoa</taxon>
        <taxon>Chordata</taxon>
        <taxon>Craniata</taxon>
        <taxon>Vertebrata</taxon>
        <taxon>Euteleostomi</taxon>
        <taxon>Actinopterygii</taxon>
        <taxon>Neopterygii</taxon>
        <taxon>Teleostei</taxon>
        <taxon>Neoteleostei</taxon>
        <taxon>Acanthomorphata</taxon>
        <taxon>Ovalentaria</taxon>
        <taxon>Atherinomorphae</taxon>
        <taxon>Cyprinodontiformes</taxon>
        <taxon>Poeciliidae</taxon>
        <taxon>Poeciliinae</taxon>
        <taxon>Xiphophorus</taxon>
    </lineage>
</organism>
<dbReference type="InterPro" id="IPR029249">
    <property type="entry name" value="Rotatin_N"/>
</dbReference>
<dbReference type="Pfam" id="PF14726">
    <property type="entry name" value="RTTN_N"/>
    <property type="match status" value="1"/>
</dbReference>
<evidence type="ECO:0000259" key="2">
    <source>
        <dbReference type="Pfam" id="PF14726"/>
    </source>
</evidence>
<accession>A0A3B5QFM6</accession>
<feature type="domain" description="Rotatin N-terminal" evidence="2">
    <location>
        <begin position="16"/>
        <end position="113"/>
    </location>
</feature>
<dbReference type="PANTHER" id="PTHR31691:SF1">
    <property type="entry name" value="ROTATIN"/>
    <property type="match status" value="1"/>
</dbReference>
<dbReference type="InterPro" id="IPR016024">
    <property type="entry name" value="ARM-type_fold"/>
</dbReference>
<dbReference type="InterPro" id="IPR030791">
    <property type="entry name" value="Rotatin"/>
</dbReference>
<dbReference type="Ensembl" id="ENSXMAT00000023882.1">
    <property type="protein sequence ID" value="ENSXMAP00000029733.1"/>
    <property type="gene ID" value="ENSXMAG00000010486.2"/>
</dbReference>
<reference evidence="3" key="3">
    <citation type="submission" date="2025-08" db="UniProtKB">
        <authorList>
            <consortium name="Ensembl"/>
        </authorList>
    </citation>
    <scope>IDENTIFICATION</scope>
    <source>
        <strain evidence="3">JP 163 A</strain>
    </source>
</reference>
<dbReference type="GO" id="GO:0007099">
    <property type="term" value="P:centriole replication"/>
    <property type="evidence" value="ECO:0007669"/>
    <property type="project" value="TreeGrafter"/>
</dbReference>
<protein>
    <submittedName>
        <fullName evidence="3">Rotatin</fullName>
    </submittedName>
</protein>
<dbReference type="GO" id="GO:0036064">
    <property type="term" value="C:ciliary basal body"/>
    <property type="evidence" value="ECO:0007669"/>
    <property type="project" value="InterPro"/>
</dbReference>
<dbReference type="GO" id="GO:0032053">
    <property type="term" value="P:ciliary basal body organization"/>
    <property type="evidence" value="ECO:0007669"/>
    <property type="project" value="TreeGrafter"/>
</dbReference>
<evidence type="ECO:0000313" key="3">
    <source>
        <dbReference type="Ensembl" id="ENSXMAP00000029733.1"/>
    </source>
</evidence>
<dbReference type="GeneTree" id="ENSGT00640000091535"/>
<feature type="region of interest" description="Disordered" evidence="1">
    <location>
        <begin position="1466"/>
        <end position="1485"/>
    </location>
</feature>
<evidence type="ECO:0000256" key="1">
    <source>
        <dbReference type="SAM" id="MobiDB-lite"/>
    </source>
</evidence>
<feature type="compositionally biased region" description="Polar residues" evidence="1">
    <location>
        <begin position="270"/>
        <end position="284"/>
    </location>
</feature>
<name>A0A3B5QFM6_XIPMA</name>
<dbReference type="Proteomes" id="UP000002852">
    <property type="component" value="Unassembled WGS sequence"/>
</dbReference>
<sequence>MELSPLIKKIGHSLVEIRVRALKSILSKLDHSLITVTDIVQEKMLFVYLLEWFNFPEVPMKEEVLGLLLTLAKVHNAVSQMLRDVGAVDFLSQLSPTIEPRLRAVIDGTLDQLFQLPELVPSHSAVYSHGPCSATTTGVTMRESVRCLKFSVFPWLTLTNTDRHILSSNESSLGSSNPNMVRTTCELLCDVILQDFPAEIFLQRPGIVKNLLLLLRVGSGKGEVSYLHSSALSCLRQLCVALKKRLRFHQDPGFYSAKHDPVSQNSSFSYTQEVRGNQRSQASSPVAECSPRPSVVGRTGQRARGDGQDGDAISNSGSSQGGGARAPTPQQTPRSPADTAHLELPDLSVEDVLELQLQQLSVAQFTVATMQHAIPLLKTGGSLHAFHRVLELLCDALLLLGDSVCELVWDDRSLVGMELKEKLQACMEQLGDVLFFHQNYSAEAPHSSQVSHRMAYLGTAMFTIRLLQTILPPEKASENLPENAATAIFHVCLDSSLGSLLPSMQETAVAYLEQVNSDSHSLYRRMNRAAFWMESTCNFVKEGEKNWLDLLELADHAIDGLPFHQHLPIVKECVHMCSYLWKFDQPSPLLQTESQKLFLKLLSHPSPPVKTETYECTLNLVKDCLGIQNLSRQEAPACAGVNFLLHHRVLYEMSVFGLQDSVNVAAKDILLFLLKGRLMMTARAWDRFNEALYPVIPILQGYASTEESLGKCVLLISDMSDVTGDDVFPTTGKLKAALRLLFSKQPTVRIAAVQHILPQLTSHADANPTRVFADQSAITSLPNLFCLKNPVDVTLDTINKSILKVESVEKLFCILDSNTVDISLRRSAAEQLSVVLQGDNLDCLLEPCVCILRKLVYADPSLRHSLAQHNRLLLTLLRGTYSNTPHLVPATHSVYNIPFKTATHHAVSPYCCILAPSSDLLTLSLARQALQVAWNAAWHSGIDNLLEKSNSLSKSQLLLLRAAHPPAALRDCIQAIEIAAGHKSVASALSRLSLYLLFSRLALPHVPTHSCRDILQLLGWQTVLTRFLQVRPASIEDERLLVGIVTFLNAYFKQIPTEFTSDQRDQDLCWILELLLNQTAALLHLLLGMESQMLTQSLEDPEEIKNHVNQRLQRELIKFFNTLLIRLSNTTDRLCLALAGPFKSQLALRLLQSLRLSDAPRFYGLPSLERALQGMVSLTAQPGWSSHCPDLEPSSLCSKYLSGLLEVISSFYVEWRGNSLSFMGKGVTKNAIICLLHLSHEMMMENKDKWSFGANGTTEESSGSQLGLAWLIPLWVDRDQEVRFASLSLGAALSSMPSGCQILCASCQNISGGLWGTLLNILLDQQESSMVRREAVFILQNLLVMPMPANAEEAKDSHWQHPCVHDEVSGVSLVGLPALQALLYHCQYFHSTTRRKICLDLNSPHRLEYCLSSENVNRDVFGNINQNHCNIYNSESEALTSRNFTSAQETDQDVIQWLLTCLAGQSDRDTSNSSTSQDSQPGKPSGMEAVVIVTPDLLTAQCGLLYNLLAVLPDFTLTAIQENQLLPVLSRKNFEGDKYLLFLATLMLLLSCVSAGLIDSCVEQLKQTHSHLHLESIRPSKASTRKKVIKLTAGILRSALYCNDECKVVAMDARLALRLYALWPWLLLDDPTMEAVLELLCVYTADSQPACSSLCVSSPSGVPGSKGSSNASLMHSVMKLSSLAPDNSPIQNLSFSLLTNLVVSRDCRCILQKNNFLQALLLVPVPKVAGAKASSVGGGGNLLSLWLRFLVSLSATEDGQQNILKVSGVLELLAELAPHRPHALLTLHNLCFSPAIKSHVMTNGMEQKTVLLWCLESKELETCCIGASALWALLHNNQRVHTLTHTLLHLRTMLML</sequence>
<dbReference type="GO" id="GO:0005814">
    <property type="term" value="C:centriole"/>
    <property type="evidence" value="ECO:0007669"/>
    <property type="project" value="TreeGrafter"/>
</dbReference>
<feature type="region of interest" description="Disordered" evidence="1">
    <location>
        <begin position="270"/>
        <end position="339"/>
    </location>
</feature>
<proteinExistence type="predicted"/>
<dbReference type="SUPFAM" id="SSF48371">
    <property type="entry name" value="ARM repeat"/>
    <property type="match status" value="2"/>
</dbReference>
<reference evidence="4" key="2">
    <citation type="journal article" date="2013" name="Nat. Genet.">
        <title>The genome of the platyfish, Xiphophorus maculatus, provides insights into evolutionary adaptation and several complex traits.</title>
        <authorList>
            <person name="Schartl M."/>
            <person name="Walter R.B."/>
            <person name="Shen Y."/>
            <person name="Garcia T."/>
            <person name="Catchen J."/>
            <person name="Amores A."/>
            <person name="Braasch I."/>
            <person name="Chalopin D."/>
            <person name="Volff J.N."/>
            <person name="Lesch K.P."/>
            <person name="Bisazza A."/>
            <person name="Minx P."/>
            <person name="Hillier L."/>
            <person name="Wilson R.K."/>
            <person name="Fuerstenberg S."/>
            <person name="Boore J."/>
            <person name="Searle S."/>
            <person name="Postlethwait J.H."/>
            <person name="Warren W.C."/>
        </authorList>
    </citation>
    <scope>NUCLEOTIDE SEQUENCE [LARGE SCALE GENOMIC DNA]</scope>
    <source>
        <strain evidence="4">JP 163 A</strain>
    </source>
</reference>
<dbReference type="GO" id="GO:0005813">
    <property type="term" value="C:centrosome"/>
    <property type="evidence" value="ECO:0007669"/>
    <property type="project" value="InterPro"/>
</dbReference>
<reference evidence="3" key="4">
    <citation type="submission" date="2025-09" db="UniProtKB">
        <authorList>
            <consortium name="Ensembl"/>
        </authorList>
    </citation>
    <scope>IDENTIFICATION</scope>
    <source>
        <strain evidence="3">JP 163 A</strain>
    </source>
</reference>
<feature type="compositionally biased region" description="Low complexity" evidence="1">
    <location>
        <begin position="1471"/>
        <end position="1480"/>
    </location>
</feature>